<dbReference type="InterPro" id="IPR011043">
    <property type="entry name" value="Gal_Oxase/kelch_b-propeller"/>
</dbReference>
<dbReference type="InterPro" id="IPR053851">
    <property type="entry name" value="DUF6929"/>
</dbReference>
<comment type="caution">
    <text evidence="1">The sequence shown here is derived from an EMBL/GenBank/DDBJ whole genome shotgun (WGS) entry which is preliminary data.</text>
</comment>
<dbReference type="EMBL" id="VLKQ01000009">
    <property type="protein sequence ID" value="TWI10761.1"/>
    <property type="molecule type" value="Genomic_DNA"/>
</dbReference>
<sequence length="277" mass="31167">MHKFTLEILFQIIGIGSASGLIYKDNQLFIIGDNSSYLYEYDIDNKELKRHPLTENPSENIAKKDKPDFEAITEFDGKTYIFGSGSTENRNKMVTIDSKSKEIIATTDLSDLYLAMQSFAELPQDDLNIEGAAFNGSEWFFFNRGNGAKGKNIVFTVQGKNLTEEFNIISTEFKLPKLKGIRSSFTDAVVAGNKMYFLATAENTTSTYNDGEVAGSVIGCIDLETMKIDFTKKITETHKFEGLTLYKETNKEISFLLCEDNDTEELKATIFKLSLKK</sequence>
<protein>
    <submittedName>
        <fullName evidence="1">Uncharacterized protein</fullName>
    </submittedName>
</protein>
<evidence type="ECO:0000313" key="2">
    <source>
        <dbReference type="Proteomes" id="UP000319848"/>
    </source>
</evidence>
<reference evidence="1 2" key="1">
    <citation type="journal article" date="2015" name="Stand. Genomic Sci.">
        <title>Genomic Encyclopedia of Bacterial and Archaeal Type Strains, Phase III: the genomes of soil and plant-associated and newly described type strains.</title>
        <authorList>
            <person name="Whitman W.B."/>
            <person name="Woyke T."/>
            <person name="Klenk H.P."/>
            <person name="Zhou Y."/>
            <person name="Lilburn T.G."/>
            <person name="Beck B.J."/>
            <person name="De Vos P."/>
            <person name="Vandamme P."/>
            <person name="Eisen J.A."/>
            <person name="Garrity G."/>
            <person name="Hugenholtz P."/>
            <person name="Kyrpides N.C."/>
        </authorList>
    </citation>
    <scope>NUCLEOTIDE SEQUENCE [LARGE SCALE GENOMIC DNA]</scope>
    <source>
        <strain evidence="1 2">CGMCC 1.7270</strain>
    </source>
</reference>
<proteinExistence type="predicted"/>
<gene>
    <name evidence="1" type="ORF">IP98_02110</name>
</gene>
<organism evidence="1 2">
    <name type="scientific">Flavobacterium cauense R2A-7</name>
    <dbReference type="NCBI Taxonomy" id="1341154"/>
    <lineage>
        <taxon>Bacteria</taxon>
        <taxon>Pseudomonadati</taxon>
        <taxon>Bacteroidota</taxon>
        <taxon>Flavobacteriia</taxon>
        <taxon>Flavobacteriales</taxon>
        <taxon>Flavobacteriaceae</taxon>
        <taxon>Flavobacterium</taxon>
    </lineage>
</organism>
<evidence type="ECO:0000313" key="1">
    <source>
        <dbReference type="EMBL" id="TWI10761.1"/>
    </source>
</evidence>
<dbReference type="SUPFAM" id="SSF50965">
    <property type="entry name" value="Galactose oxidase, central domain"/>
    <property type="match status" value="1"/>
</dbReference>
<dbReference type="Pfam" id="PF22000">
    <property type="entry name" value="DUF6929"/>
    <property type="match status" value="1"/>
</dbReference>
<dbReference type="STRING" id="1341154.FCR2A7T_09720"/>
<dbReference type="OrthoDB" id="6710009at2"/>
<dbReference type="RefSeq" id="WP_023570136.1">
    <property type="nucleotide sequence ID" value="NZ_AVBI01000012.1"/>
</dbReference>
<dbReference type="Proteomes" id="UP000319848">
    <property type="component" value="Unassembled WGS sequence"/>
</dbReference>
<accession>V6S2Q2</accession>
<dbReference type="AlphaFoldDB" id="V6S2Q2"/>
<name>V6S2Q2_9FLAO</name>
<keyword evidence="2" id="KW-1185">Reference proteome</keyword>